<dbReference type="InterPro" id="IPR016181">
    <property type="entry name" value="Acyl_CoA_acyltransferase"/>
</dbReference>
<dbReference type="AlphaFoldDB" id="A0A4R2FMK1"/>
<dbReference type="RefSeq" id="WP_341540356.1">
    <property type="nucleotide sequence ID" value="NZ_SLWF01000002.1"/>
</dbReference>
<dbReference type="PANTHER" id="PTHR47017">
    <property type="entry name" value="ACYL-COA"/>
    <property type="match status" value="1"/>
</dbReference>
<reference evidence="1 2" key="1">
    <citation type="submission" date="2019-03" db="EMBL/GenBank/DDBJ databases">
        <title>Freshwater and sediment microbial communities from various areas in North America, analyzing microbe dynamics in response to fracking.</title>
        <authorList>
            <person name="Lamendella R."/>
        </authorList>
    </citation>
    <scope>NUCLEOTIDE SEQUENCE [LARGE SCALE GENOMIC DNA]</scope>
    <source>
        <strain evidence="1 2">74A</strain>
    </source>
</reference>
<organism evidence="1 2">
    <name type="scientific">Shewanella fodinae</name>
    <dbReference type="NCBI Taxonomy" id="552357"/>
    <lineage>
        <taxon>Bacteria</taxon>
        <taxon>Pseudomonadati</taxon>
        <taxon>Pseudomonadota</taxon>
        <taxon>Gammaproteobacteria</taxon>
        <taxon>Alteromonadales</taxon>
        <taxon>Shewanellaceae</taxon>
        <taxon>Shewanella</taxon>
    </lineage>
</organism>
<dbReference type="EMBL" id="SLWF01000002">
    <property type="protein sequence ID" value="TCN90183.1"/>
    <property type="molecule type" value="Genomic_DNA"/>
</dbReference>
<sequence length="393" mass="45264">MQESIWKCQFIEDISEVPATAWDACMASTNPFTHHAFLLALELSGSVGGDSGWRPYHLLLYRHQQLVAVMPLYQKSDSWGEYVFDWAWADAYQRYGVAYYPKLVAAIPFTPISGKRLGIHPQAAAYATEIYQQVNHIIAQQLSQFSSWHGLFLAPVFCEQWQGAGGLKLLRREGCQFHWFNRNYNDFSDFLAALTSRKRKNILKERAKVQHLHYHWFDGAAVSAELWQRFYYCYQMTYLKRAGHGGYLSGDFFVKLGRLLAENVRLLLVCRDNEPPEQAVAAALYLTDDRQQVLYGRYWGTLQDVDGLHFEACYYQGIDYAIRHGFSCFNAGAQGEHKLIRGFEPVITLSLHAIADEAFCQAIERFCEQERQHNQQYFSAMQAALPFKQQVAD</sequence>
<protein>
    <recommendedName>
        <fullName evidence="3">N-acetyltransferase</fullName>
    </recommendedName>
</protein>
<name>A0A4R2FMK1_9GAMM</name>
<dbReference type="Gene3D" id="3.40.630.30">
    <property type="match status" value="1"/>
</dbReference>
<keyword evidence="2" id="KW-1185">Reference proteome</keyword>
<comment type="caution">
    <text evidence="1">The sequence shown here is derived from an EMBL/GenBank/DDBJ whole genome shotgun (WGS) entry which is preliminary data.</text>
</comment>
<evidence type="ECO:0000313" key="2">
    <source>
        <dbReference type="Proteomes" id="UP000294832"/>
    </source>
</evidence>
<proteinExistence type="predicted"/>
<dbReference type="Pfam" id="PF04339">
    <property type="entry name" value="FemAB_like"/>
    <property type="match status" value="1"/>
</dbReference>
<evidence type="ECO:0008006" key="3">
    <source>
        <dbReference type="Google" id="ProtNLM"/>
    </source>
</evidence>
<gene>
    <name evidence="1" type="ORF">EDC91_10295</name>
</gene>
<evidence type="ECO:0000313" key="1">
    <source>
        <dbReference type="EMBL" id="TCN90183.1"/>
    </source>
</evidence>
<dbReference type="PANTHER" id="PTHR47017:SF1">
    <property type="entry name" value="ACYL-COA"/>
    <property type="match status" value="1"/>
</dbReference>
<dbReference type="Proteomes" id="UP000294832">
    <property type="component" value="Unassembled WGS sequence"/>
</dbReference>
<dbReference type="InterPro" id="IPR007434">
    <property type="entry name" value="FemAB-like"/>
</dbReference>
<accession>A0A4R2FMK1</accession>
<dbReference type="SUPFAM" id="SSF55729">
    <property type="entry name" value="Acyl-CoA N-acyltransferases (Nat)"/>
    <property type="match status" value="1"/>
</dbReference>